<evidence type="ECO:0000259" key="2">
    <source>
        <dbReference type="Pfam" id="PF02668"/>
    </source>
</evidence>
<dbReference type="InterPro" id="IPR003819">
    <property type="entry name" value="TauD/TfdA-like"/>
</dbReference>
<dbReference type="Proteomes" id="UP000002009">
    <property type="component" value="Chromosome 14"/>
</dbReference>
<dbReference type="GO" id="GO:0016491">
    <property type="term" value="F:oxidoreductase activity"/>
    <property type="evidence" value="ECO:0007669"/>
    <property type="project" value="UniProtKB-KW"/>
</dbReference>
<protein>
    <recommendedName>
        <fullName evidence="2">TauD/TfdA-like domain-containing protein</fullName>
    </recommendedName>
</protein>
<reference evidence="3 4" key="1">
    <citation type="journal article" date="2009" name="Science">
        <title>Green evolution and dynamic adaptations revealed by genomes of the marine picoeukaryotes Micromonas.</title>
        <authorList>
            <person name="Worden A.Z."/>
            <person name="Lee J.H."/>
            <person name="Mock T."/>
            <person name="Rouze P."/>
            <person name="Simmons M.P."/>
            <person name="Aerts A.L."/>
            <person name="Allen A.E."/>
            <person name="Cuvelier M.L."/>
            <person name="Derelle E."/>
            <person name="Everett M.V."/>
            <person name="Foulon E."/>
            <person name="Grimwood J."/>
            <person name="Gundlach H."/>
            <person name="Henrissat B."/>
            <person name="Napoli C."/>
            <person name="McDonald S.M."/>
            <person name="Parker M.S."/>
            <person name="Rombauts S."/>
            <person name="Salamov A."/>
            <person name="Von Dassow P."/>
            <person name="Badger J.H."/>
            <person name="Coutinho P.M."/>
            <person name="Demir E."/>
            <person name="Dubchak I."/>
            <person name="Gentemann C."/>
            <person name="Eikrem W."/>
            <person name="Gready J.E."/>
            <person name="John U."/>
            <person name="Lanier W."/>
            <person name="Lindquist E.A."/>
            <person name="Lucas S."/>
            <person name="Mayer K.F."/>
            <person name="Moreau H."/>
            <person name="Not F."/>
            <person name="Otillar R."/>
            <person name="Panaud O."/>
            <person name="Pangilinan J."/>
            <person name="Paulsen I."/>
            <person name="Piegu B."/>
            <person name="Poliakov A."/>
            <person name="Robbens S."/>
            <person name="Schmutz J."/>
            <person name="Toulza E."/>
            <person name="Wyss T."/>
            <person name="Zelensky A."/>
            <person name="Zhou K."/>
            <person name="Armbrust E.V."/>
            <person name="Bhattacharya D."/>
            <person name="Goodenough U.W."/>
            <person name="Van de Peer Y."/>
            <person name="Grigoriev I.V."/>
        </authorList>
    </citation>
    <scope>NUCLEOTIDE SEQUENCE [LARGE SCALE GENOMIC DNA]</scope>
    <source>
        <strain evidence="4">RCC299 / NOUM17</strain>
    </source>
</reference>
<dbReference type="EMBL" id="CP001332">
    <property type="protein sequence ID" value="ACO67140.1"/>
    <property type="molecule type" value="Genomic_DNA"/>
</dbReference>
<dbReference type="Gene3D" id="3.60.130.10">
    <property type="entry name" value="Clavaminate synthase-like"/>
    <property type="match status" value="1"/>
</dbReference>
<feature type="domain" description="TauD/TfdA-like" evidence="2">
    <location>
        <begin position="1"/>
        <end position="282"/>
    </location>
</feature>
<dbReference type="RefSeq" id="XP_002505882.1">
    <property type="nucleotide sequence ID" value="XM_002505836.1"/>
</dbReference>
<dbReference type="Pfam" id="PF02668">
    <property type="entry name" value="TauD"/>
    <property type="match status" value="1"/>
</dbReference>
<dbReference type="FunCoup" id="C1EGK4">
    <property type="interactions" value="3"/>
</dbReference>
<dbReference type="eggNOG" id="ENOG502QRUR">
    <property type="taxonomic scope" value="Eukaryota"/>
</dbReference>
<gene>
    <name evidence="3" type="ORF">MICPUN_70435</name>
</gene>
<sequence>GALLLRGFPIKTPQDFANLTEALGWPNFGYEASGGNAVRRNVVGDRVFTANESPPDKVIPFHHELAQTTRYPHRVAFFCENPAMRGGATPLLDSGNAYARLRSEFPEGLAELQKKGVRYTRVMTVDDRPHSAIGRGWSDTFGVSTPQELEAKLASSGDKLEWLGVSLSHLGVDGDRYPVRHYTDVRPAVLVDPSDPERRPRFFNQILAAHAGWRDELNAPGASVVLGDGTPMRQDMLDAMERIFREESVAVQWRAGDVMLINNLQVMHARETFVDGEAPRRVLASL</sequence>
<evidence type="ECO:0000313" key="3">
    <source>
        <dbReference type="EMBL" id="ACO67140.1"/>
    </source>
</evidence>
<name>C1EGK4_MICCC</name>
<feature type="non-terminal residue" evidence="3">
    <location>
        <position position="1"/>
    </location>
</feature>
<dbReference type="OrthoDB" id="408743at2759"/>
<keyword evidence="4" id="KW-1185">Reference proteome</keyword>
<evidence type="ECO:0000256" key="1">
    <source>
        <dbReference type="ARBA" id="ARBA00023002"/>
    </source>
</evidence>
<dbReference type="AlphaFoldDB" id="C1EGK4"/>
<evidence type="ECO:0000313" key="4">
    <source>
        <dbReference type="Proteomes" id="UP000002009"/>
    </source>
</evidence>
<dbReference type="PANTHER" id="PTHR10696:SF21">
    <property type="entry name" value="TAUD_TFDA-LIKE DOMAIN-CONTAINING PROTEIN"/>
    <property type="match status" value="1"/>
</dbReference>
<dbReference type="PANTHER" id="PTHR10696">
    <property type="entry name" value="GAMMA-BUTYROBETAINE HYDROXYLASE-RELATED"/>
    <property type="match status" value="1"/>
</dbReference>
<dbReference type="KEGG" id="mis:MICPUN_70435"/>
<accession>C1EGK4</accession>
<dbReference type="STRING" id="296587.C1EGK4"/>
<proteinExistence type="predicted"/>
<dbReference type="InterPro" id="IPR042098">
    <property type="entry name" value="TauD-like_sf"/>
</dbReference>
<dbReference type="InterPro" id="IPR050411">
    <property type="entry name" value="AlphaKG_dependent_hydroxylases"/>
</dbReference>
<feature type="non-terminal residue" evidence="3">
    <location>
        <position position="286"/>
    </location>
</feature>
<keyword evidence="1" id="KW-0560">Oxidoreductase</keyword>
<dbReference type="GeneID" id="8249015"/>
<dbReference type="InParanoid" id="C1EGK4"/>
<dbReference type="SUPFAM" id="SSF51197">
    <property type="entry name" value="Clavaminate synthase-like"/>
    <property type="match status" value="1"/>
</dbReference>
<dbReference type="OMA" id="LTFFHVT"/>
<organism evidence="3 4">
    <name type="scientific">Micromonas commoda (strain RCC299 / NOUM17 / CCMP2709)</name>
    <name type="common">Picoplanktonic green alga</name>
    <dbReference type="NCBI Taxonomy" id="296587"/>
    <lineage>
        <taxon>Eukaryota</taxon>
        <taxon>Viridiplantae</taxon>
        <taxon>Chlorophyta</taxon>
        <taxon>Mamiellophyceae</taxon>
        <taxon>Mamiellales</taxon>
        <taxon>Mamiellaceae</taxon>
        <taxon>Micromonas</taxon>
    </lineage>
</organism>